<dbReference type="AlphaFoldDB" id="A0A8J5W868"/>
<organism evidence="2 3">
    <name type="scientific">Zizania palustris</name>
    <name type="common">Northern wild rice</name>
    <dbReference type="NCBI Taxonomy" id="103762"/>
    <lineage>
        <taxon>Eukaryota</taxon>
        <taxon>Viridiplantae</taxon>
        <taxon>Streptophyta</taxon>
        <taxon>Embryophyta</taxon>
        <taxon>Tracheophyta</taxon>
        <taxon>Spermatophyta</taxon>
        <taxon>Magnoliopsida</taxon>
        <taxon>Liliopsida</taxon>
        <taxon>Poales</taxon>
        <taxon>Poaceae</taxon>
        <taxon>BOP clade</taxon>
        <taxon>Oryzoideae</taxon>
        <taxon>Oryzeae</taxon>
        <taxon>Zizaniinae</taxon>
        <taxon>Zizania</taxon>
    </lineage>
</organism>
<dbReference type="Proteomes" id="UP000729402">
    <property type="component" value="Unassembled WGS sequence"/>
</dbReference>
<feature type="compositionally biased region" description="Low complexity" evidence="1">
    <location>
        <begin position="97"/>
        <end position="107"/>
    </location>
</feature>
<evidence type="ECO:0000256" key="1">
    <source>
        <dbReference type="SAM" id="MobiDB-lite"/>
    </source>
</evidence>
<feature type="region of interest" description="Disordered" evidence="1">
    <location>
        <begin position="1"/>
        <end position="71"/>
    </location>
</feature>
<dbReference type="EMBL" id="JAAALK010000082">
    <property type="protein sequence ID" value="KAG8085020.1"/>
    <property type="molecule type" value="Genomic_DNA"/>
</dbReference>
<feature type="region of interest" description="Disordered" evidence="1">
    <location>
        <begin position="84"/>
        <end position="107"/>
    </location>
</feature>
<comment type="caution">
    <text evidence="2">The sequence shown here is derived from an EMBL/GenBank/DDBJ whole genome shotgun (WGS) entry which is preliminary data.</text>
</comment>
<sequence>MISGLEGEAVAASQRRAARSGGRQPAGAGAGSHAGKSRRASGALEGGGGSAVGWGHGGGGSAASGRARGGGGAACLRRRVYNIGLPVSSGPETGEASSSSYSSRSKP</sequence>
<evidence type="ECO:0000313" key="3">
    <source>
        <dbReference type="Proteomes" id="UP000729402"/>
    </source>
</evidence>
<name>A0A8J5W868_ZIZPA</name>
<feature type="compositionally biased region" description="Gly residues" evidence="1">
    <location>
        <begin position="44"/>
        <end position="71"/>
    </location>
</feature>
<gene>
    <name evidence="2" type="ORF">GUJ93_ZPchr0010g7752</name>
</gene>
<protein>
    <submittedName>
        <fullName evidence="2">Uncharacterized protein</fullName>
    </submittedName>
</protein>
<reference evidence="2" key="2">
    <citation type="submission" date="2021-02" db="EMBL/GenBank/DDBJ databases">
        <authorList>
            <person name="Kimball J.A."/>
            <person name="Haas M.W."/>
            <person name="Macchietto M."/>
            <person name="Kono T."/>
            <person name="Duquette J."/>
            <person name="Shao M."/>
        </authorList>
    </citation>
    <scope>NUCLEOTIDE SEQUENCE</scope>
    <source>
        <tissue evidence="2">Fresh leaf tissue</tissue>
    </source>
</reference>
<feature type="compositionally biased region" description="Low complexity" evidence="1">
    <location>
        <begin position="11"/>
        <end position="34"/>
    </location>
</feature>
<reference evidence="2" key="1">
    <citation type="journal article" date="2021" name="bioRxiv">
        <title>Whole Genome Assembly and Annotation of Northern Wild Rice, Zizania palustris L., Supports a Whole Genome Duplication in the Zizania Genus.</title>
        <authorList>
            <person name="Haas M."/>
            <person name="Kono T."/>
            <person name="Macchietto M."/>
            <person name="Millas R."/>
            <person name="McGilp L."/>
            <person name="Shao M."/>
            <person name="Duquette J."/>
            <person name="Hirsch C.N."/>
            <person name="Kimball J."/>
        </authorList>
    </citation>
    <scope>NUCLEOTIDE SEQUENCE</scope>
    <source>
        <tissue evidence="2">Fresh leaf tissue</tissue>
    </source>
</reference>
<evidence type="ECO:0000313" key="2">
    <source>
        <dbReference type="EMBL" id="KAG8085020.1"/>
    </source>
</evidence>
<proteinExistence type="predicted"/>
<accession>A0A8J5W868</accession>
<keyword evidence="3" id="KW-1185">Reference proteome</keyword>